<gene>
    <name evidence="1" type="ORF">Tco_1017093</name>
</gene>
<dbReference type="EMBL" id="BQNB010017645">
    <property type="protein sequence ID" value="GJT65613.1"/>
    <property type="molecule type" value="Genomic_DNA"/>
</dbReference>
<reference evidence="1" key="2">
    <citation type="submission" date="2022-01" db="EMBL/GenBank/DDBJ databases">
        <authorList>
            <person name="Yamashiro T."/>
            <person name="Shiraishi A."/>
            <person name="Satake H."/>
            <person name="Nakayama K."/>
        </authorList>
    </citation>
    <scope>NUCLEOTIDE SEQUENCE</scope>
</reference>
<accession>A0ABQ5FRV0</accession>
<sequence>MPISACRPEGEAGEVFMFHGRRVTSKSNIMRSPYQDRVVDVDATLNSDEMKVSKFLWQTVYDSDTEVLFKGASGQSNRLQLESLGEEYVENNIMDTWAKVRNYMEGYKSNDSPLRLFLPMFVVDKDNFSDLRHDDVRFEVVVHHIESVTSKDSELKSLKKIDLHTDFGRYLYSLGHRKASTMITAKLVFGEYEWQTATVRPYASVFLMRIMETYMGKGMRNWDLRLNTTRGKLQKQLAVLCKKYAATILLSDCNMLKALVRAKIENETGVLSGVPLIKGPIKIKG</sequence>
<dbReference type="Proteomes" id="UP001151760">
    <property type="component" value="Unassembled WGS sequence"/>
</dbReference>
<organism evidence="1 2">
    <name type="scientific">Tanacetum coccineum</name>
    <dbReference type="NCBI Taxonomy" id="301880"/>
    <lineage>
        <taxon>Eukaryota</taxon>
        <taxon>Viridiplantae</taxon>
        <taxon>Streptophyta</taxon>
        <taxon>Embryophyta</taxon>
        <taxon>Tracheophyta</taxon>
        <taxon>Spermatophyta</taxon>
        <taxon>Magnoliopsida</taxon>
        <taxon>eudicotyledons</taxon>
        <taxon>Gunneridae</taxon>
        <taxon>Pentapetalae</taxon>
        <taxon>asterids</taxon>
        <taxon>campanulids</taxon>
        <taxon>Asterales</taxon>
        <taxon>Asteraceae</taxon>
        <taxon>Asteroideae</taxon>
        <taxon>Anthemideae</taxon>
        <taxon>Anthemidinae</taxon>
        <taxon>Tanacetum</taxon>
    </lineage>
</organism>
<evidence type="ECO:0000313" key="1">
    <source>
        <dbReference type="EMBL" id="GJT65613.1"/>
    </source>
</evidence>
<proteinExistence type="predicted"/>
<reference evidence="1" key="1">
    <citation type="journal article" date="2022" name="Int. J. Mol. Sci.">
        <title>Draft Genome of Tanacetum Coccineum: Genomic Comparison of Closely Related Tanacetum-Family Plants.</title>
        <authorList>
            <person name="Yamashiro T."/>
            <person name="Shiraishi A."/>
            <person name="Nakayama K."/>
            <person name="Satake H."/>
        </authorList>
    </citation>
    <scope>NUCLEOTIDE SEQUENCE</scope>
</reference>
<name>A0ABQ5FRV0_9ASTR</name>
<protein>
    <submittedName>
        <fullName evidence="1">Uncharacterized protein</fullName>
    </submittedName>
</protein>
<keyword evidence="2" id="KW-1185">Reference proteome</keyword>
<evidence type="ECO:0000313" key="2">
    <source>
        <dbReference type="Proteomes" id="UP001151760"/>
    </source>
</evidence>
<comment type="caution">
    <text evidence="1">The sequence shown here is derived from an EMBL/GenBank/DDBJ whole genome shotgun (WGS) entry which is preliminary data.</text>
</comment>